<dbReference type="InterPro" id="IPR011256">
    <property type="entry name" value="Reg_factor_effector_dom_sf"/>
</dbReference>
<dbReference type="SUPFAM" id="SSF55136">
    <property type="entry name" value="Probable bacterial effector-binding domain"/>
    <property type="match status" value="1"/>
</dbReference>
<protein>
    <submittedName>
        <fullName evidence="2">Effector-binding domain-containing protein</fullName>
    </submittedName>
</protein>
<evidence type="ECO:0000313" key="3">
    <source>
        <dbReference type="Proteomes" id="UP000295573"/>
    </source>
</evidence>
<dbReference type="Proteomes" id="UP000295573">
    <property type="component" value="Unassembled WGS sequence"/>
</dbReference>
<dbReference type="EMBL" id="SLWR01000003">
    <property type="protein sequence ID" value="TCO49429.1"/>
    <property type="molecule type" value="Genomic_DNA"/>
</dbReference>
<accession>A0A4R2IZS2</accession>
<comment type="caution">
    <text evidence="2">The sequence shown here is derived from an EMBL/GenBank/DDBJ whole genome shotgun (WGS) entry which is preliminary data.</text>
</comment>
<evidence type="ECO:0000259" key="1">
    <source>
        <dbReference type="Pfam" id="PF06445"/>
    </source>
</evidence>
<evidence type="ECO:0000313" key="2">
    <source>
        <dbReference type="EMBL" id="TCO49429.1"/>
    </source>
</evidence>
<keyword evidence="3" id="KW-1185">Reference proteome</keyword>
<sequence>MDLLEPPRVVERPQRDYLGIRVVTPFRGMLSTRNELISELSAWLLRQNIDDVGPFFLRLHVIDMSGPMDLEVGVVTPGPLAGDARVRPAVLPAGRYATLTYRNHSLRANRALIEWAAAQDIAFDRSDVAEGDLFACRYEAFRTDPRTEPRKTKWEVELNIRIVG</sequence>
<dbReference type="Pfam" id="PF06445">
    <property type="entry name" value="GyrI-like"/>
    <property type="match status" value="1"/>
</dbReference>
<feature type="domain" description="GyrI-like small molecule binding" evidence="1">
    <location>
        <begin position="6"/>
        <end position="158"/>
    </location>
</feature>
<organism evidence="2 3">
    <name type="scientific">Kribbella antiqua</name>
    <dbReference type="NCBI Taxonomy" id="2512217"/>
    <lineage>
        <taxon>Bacteria</taxon>
        <taxon>Bacillati</taxon>
        <taxon>Actinomycetota</taxon>
        <taxon>Actinomycetes</taxon>
        <taxon>Propionibacteriales</taxon>
        <taxon>Kribbellaceae</taxon>
        <taxon>Kribbella</taxon>
    </lineage>
</organism>
<reference evidence="2 3" key="1">
    <citation type="journal article" date="2015" name="Stand. Genomic Sci.">
        <title>Genomic Encyclopedia of Bacterial and Archaeal Type Strains, Phase III: the genomes of soil and plant-associated and newly described type strains.</title>
        <authorList>
            <person name="Whitman W.B."/>
            <person name="Woyke T."/>
            <person name="Klenk H.P."/>
            <person name="Zhou Y."/>
            <person name="Lilburn T.G."/>
            <person name="Beck B.J."/>
            <person name="De Vos P."/>
            <person name="Vandamme P."/>
            <person name="Eisen J.A."/>
            <person name="Garrity G."/>
            <person name="Hugenholtz P."/>
            <person name="Kyrpides N.C."/>
        </authorList>
    </citation>
    <scope>NUCLEOTIDE SEQUENCE [LARGE SCALE GENOMIC DNA]</scope>
    <source>
        <strain evidence="2 3">VKM Ac-2541</strain>
    </source>
</reference>
<dbReference type="Gene3D" id="3.20.80.10">
    <property type="entry name" value="Regulatory factor, effector binding domain"/>
    <property type="match status" value="1"/>
</dbReference>
<dbReference type="AlphaFoldDB" id="A0A4R2IZS2"/>
<gene>
    <name evidence="2" type="ORF">EV646_103408</name>
</gene>
<name>A0A4R2IZS2_9ACTN</name>
<proteinExistence type="predicted"/>
<dbReference type="InterPro" id="IPR029442">
    <property type="entry name" value="GyrI-like"/>
</dbReference>